<sequence>MKADYISPYEGTGWHSNDFIVDERYVTDDEIFTVVGKNTDDPFYFYLEVMWENRAIVSHRVYPNTQWIALNWVEGDSDDD</sequence>
<accession>A0A0F8Y0B3</accession>
<dbReference type="AlphaFoldDB" id="A0A0F8Y0B3"/>
<name>A0A0F8Y0B3_9ZZZZ</name>
<reference evidence="1" key="1">
    <citation type="journal article" date="2015" name="Nature">
        <title>Complex archaea that bridge the gap between prokaryotes and eukaryotes.</title>
        <authorList>
            <person name="Spang A."/>
            <person name="Saw J.H."/>
            <person name="Jorgensen S.L."/>
            <person name="Zaremba-Niedzwiedzka K."/>
            <person name="Martijn J."/>
            <person name="Lind A.E."/>
            <person name="van Eijk R."/>
            <person name="Schleper C."/>
            <person name="Guy L."/>
            <person name="Ettema T.J."/>
        </authorList>
    </citation>
    <scope>NUCLEOTIDE SEQUENCE</scope>
</reference>
<comment type="caution">
    <text evidence="1">The sequence shown here is derived from an EMBL/GenBank/DDBJ whole genome shotgun (WGS) entry which is preliminary data.</text>
</comment>
<proteinExistence type="predicted"/>
<protein>
    <submittedName>
        <fullName evidence="1">Uncharacterized protein</fullName>
    </submittedName>
</protein>
<dbReference type="EMBL" id="LAZR01059826">
    <property type="protein sequence ID" value="KKK66975.1"/>
    <property type="molecule type" value="Genomic_DNA"/>
</dbReference>
<gene>
    <name evidence="1" type="ORF">LCGC14_2958700</name>
</gene>
<organism evidence="1">
    <name type="scientific">marine sediment metagenome</name>
    <dbReference type="NCBI Taxonomy" id="412755"/>
    <lineage>
        <taxon>unclassified sequences</taxon>
        <taxon>metagenomes</taxon>
        <taxon>ecological metagenomes</taxon>
    </lineage>
</organism>
<evidence type="ECO:0000313" key="1">
    <source>
        <dbReference type="EMBL" id="KKK66975.1"/>
    </source>
</evidence>